<dbReference type="PANTHER" id="PTHR36078">
    <property type="entry name" value="BNACNNG21220D PROTEIN"/>
    <property type="match status" value="1"/>
</dbReference>
<gene>
    <name evidence="2" type="ORF">R1flu_000877</name>
</gene>
<evidence type="ECO:0000256" key="1">
    <source>
        <dbReference type="SAM" id="MobiDB-lite"/>
    </source>
</evidence>
<reference evidence="2 3" key="1">
    <citation type="submission" date="2024-09" db="EMBL/GenBank/DDBJ databases">
        <title>Chromosome-scale assembly of Riccia fluitans.</title>
        <authorList>
            <person name="Paukszto L."/>
            <person name="Sawicki J."/>
            <person name="Karawczyk K."/>
            <person name="Piernik-Szablinska J."/>
            <person name="Szczecinska M."/>
            <person name="Mazdziarz M."/>
        </authorList>
    </citation>
    <scope>NUCLEOTIDE SEQUENCE [LARGE SCALE GENOMIC DNA]</scope>
    <source>
        <strain evidence="2">Rf_01</strain>
        <tissue evidence="2">Aerial parts of the thallus</tissue>
    </source>
</reference>
<organism evidence="2 3">
    <name type="scientific">Riccia fluitans</name>
    <dbReference type="NCBI Taxonomy" id="41844"/>
    <lineage>
        <taxon>Eukaryota</taxon>
        <taxon>Viridiplantae</taxon>
        <taxon>Streptophyta</taxon>
        <taxon>Embryophyta</taxon>
        <taxon>Marchantiophyta</taxon>
        <taxon>Marchantiopsida</taxon>
        <taxon>Marchantiidae</taxon>
        <taxon>Marchantiales</taxon>
        <taxon>Ricciaceae</taxon>
        <taxon>Riccia</taxon>
    </lineage>
</organism>
<comment type="caution">
    <text evidence="2">The sequence shown here is derived from an EMBL/GenBank/DDBJ whole genome shotgun (WGS) entry which is preliminary data.</text>
</comment>
<accession>A0ABD1Y4V2</accession>
<feature type="compositionally biased region" description="Low complexity" evidence="1">
    <location>
        <begin position="37"/>
        <end position="46"/>
    </location>
</feature>
<dbReference type="EMBL" id="JBHFFA010000006">
    <property type="protein sequence ID" value="KAL2620672.1"/>
    <property type="molecule type" value="Genomic_DNA"/>
</dbReference>
<evidence type="ECO:0000313" key="3">
    <source>
        <dbReference type="Proteomes" id="UP001605036"/>
    </source>
</evidence>
<proteinExistence type="predicted"/>
<protein>
    <submittedName>
        <fullName evidence="2">Uncharacterized protein</fullName>
    </submittedName>
</protein>
<evidence type="ECO:0000313" key="2">
    <source>
        <dbReference type="EMBL" id="KAL2620672.1"/>
    </source>
</evidence>
<dbReference type="PANTHER" id="PTHR36078:SF2">
    <property type="entry name" value="OS09G0473966 PROTEIN"/>
    <property type="match status" value="1"/>
</dbReference>
<name>A0ABD1Y4V2_9MARC</name>
<dbReference type="AlphaFoldDB" id="A0ABD1Y4V2"/>
<feature type="region of interest" description="Disordered" evidence="1">
    <location>
        <begin position="1"/>
        <end position="52"/>
    </location>
</feature>
<keyword evidence="3" id="KW-1185">Reference proteome</keyword>
<sequence>MAVTEMGEKVTNSPSSAPQKKKKQQHHPPTAGTTQTSGSLSRSSSADAEEAAEYATKYRIYERDYLRRINHKYFSGKNLAGTGRVFETVSTVDGFTLKESREKPIKRFLELSSASEEHHKGDLYYLSEDPS</sequence>
<dbReference type="Proteomes" id="UP001605036">
    <property type="component" value="Unassembled WGS sequence"/>
</dbReference>